<dbReference type="AlphaFoldDB" id="A6KF97"/>
<feature type="non-terminal residue" evidence="1">
    <location>
        <position position="90"/>
    </location>
</feature>
<organism evidence="1 2">
    <name type="scientific">Rattus norvegicus</name>
    <name type="common">Rat</name>
    <dbReference type="NCBI Taxonomy" id="10116"/>
    <lineage>
        <taxon>Eukaryota</taxon>
        <taxon>Metazoa</taxon>
        <taxon>Chordata</taxon>
        <taxon>Craniata</taxon>
        <taxon>Vertebrata</taxon>
        <taxon>Euteleostomi</taxon>
        <taxon>Mammalia</taxon>
        <taxon>Eutheria</taxon>
        <taxon>Euarchontoglires</taxon>
        <taxon>Glires</taxon>
        <taxon>Rodentia</taxon>
        <taxon>Myomorpha</taxon>
        <taxon>Muroidea</taxon>
        <taxon>Muridae</taxon>
        <taxon>Murinae</taxon>
        <taxon>Rattus</taxon>
    </lineage>
</organism>
<proteinExistence type="predicted"/>
<name>A6KF97_RAT</name>
<accession>A6KF97</accession>
<dbReference type="EMBL" id="CH474043">
    <property type="protein sequence ID" value="EDL90949.1"/>
    <property type="molecule type" value="Genomic_DNA"/>
</dbReference>
<dbReference type="Proteomes" id="UP000234681">
    <property type="component" value="Chromosome 9"/>
</dbReference>
<protein>
    <submittedName>
        <fullName evidence="1">RCG35652</fullName>
    </submittedName>
</protein>
<sequence length="90" mass="9893">MMKTDSGRLQACSPPLSSTKVLGMELKVSCIRTSPGPVVCLLNSCKEESAGRNMEVNVENVTTLQKDQLRHVEQERKLEQRGTLAMCSQG</sequence>
<gene>
    <name evidence="1" type="ORF">rCG_35652</name>
</gene>
<reference evidence="2" key="1">
    <citation type="submission" date="2005-09" db="EMBL/GenBank/DDBJ databases">
        <authorList>
            <person name="Mural R.J."/>
            <person name="Li P.W."/>
            <person name="Adams M.D."/>
            <person name="Amanatides P.G."/>
            <person name="Baden-Tillson H."/>
            <person name="Barnstead M."/>
            <person name="Chin S.H."/>
            <person name="Dew I."/>
            <person name="Evans C.A."/>
            <person name="Ferriera S."/>
            <person name="Flanigan M."/>
            <person name="Fosler C."/>
            <person name="Glodek A."/>
            <person name="Gu Z."/>
            <person name="Holt R.A."/>
            <person name="Jennings D."/>
            <person name="Kraft C.L."/>
            <person name="Lu F."/>
            <person name="Nguyen T."/>
            <person name="Nusskern D.R."/>
            <person name="Pfannkoch C.M."/>
            <person name="Sitter C."/>
            <person name="Sutton G.G."/>
            <person name="Venter J.C."/>
            <person name="Wang Z."/>
            <person name="Woodage T."/>
            <person name="Zheng X.H."/>
            <person name="Zhong F."/>
        </authorList>
    </citation>
    <scope>NUCLEOTIDE SEQUENCE [LARGE SCALE GENOMIC DNA]</scope>
    <source>
        <strain>BN</strain>
        <strain evidence="2">Sprague-Dawley</strain>
    </source>
</reference>
<evidence type="ECO:0000313" key="2">
    <source>
        <dbReference type="Proteomes" id="UP000234681"/>
    </source>
</evidence>
<evidence type="ECO:0000313" key="1">
    <source>
        <dbReference type="EMBL" id="EDL90949.1"/>
    </source>
</evidence>